<accession>A0ABP7CES4</accession>
<evidence type="ECO:0000313" key="2">
    <source>
        <dbReference type="EMBL" id="GAA3689004.1"/>
    </source>
</evidence>
<sequence length="453" mass="47185">MPSPNLNEVTAAIARLVEEIVRRLLGGTTVKVSTLPPEKAEEVGDTRLNLYLYHVAQDMDGGNDLVRGGPGGAVPVATRPLALKLFYLLTAHAMIGAVEDVSGQQTLMGWAMKALHDNPVIDSALTVGTVQIFPKIGDQRLQVVLRPVTPEEAISFWATDQVRTVRLSAYYEVRTLLLPPEAPSTTPGVTSQVMLSVRPAGRPTLLTTASVVRFVLPATLGGATLAPGRSPAVAALKSAADADTTVTAGGEGLGDGRDAAVVLRGEPTSGVGLPADAAVLRPADNPGWGIVVTDTEVRFSVRPTGQAATATGVVAVDVLPGSYSLAVRRSVESRSESGQARTVDVESNRQPFAVAPHVAAVVVDANNRVVVTVDAAYDARAAAAVPQLSIGGDVYRLVAAFAGTAADRGSFRVVNGHTYAAVPLFDPTLAGRTYPVRVSVNGADSQPFWLEVA</sequence>
<feature type="domain" description="Pvc16 N-terminal" evidence="1">
    <location>
        <begin position="8"/>
        <end position="190"/>
    </location>
</feature>
<protein>
    <recommendedName>
        <fullName evidence="1">Pvc16 N-terminal domain-containing protein</fullName>
    </recommendedName>
</protein>
<dbReference type="EMBL" id="BAABEO010000019">
    <property type="protein sequence ID" value="GAA3689004.1"/>
    <property type="molecule type" value="Genomic_DNA"/>
</dbReference>
<dbReference type="Pfam" id="PF14065">
    <property type="entry name" value="Pvc16_N"/>
    <property type="match status" value="1"/>
</dbReference>
<comment type="caution">
    <text evidence="2">The sequence shown here is derived from an EMBL/GenBank/DDBJ whole genome shotgun (WGS) entry which is preliminary data.</text>
</comment>
<organism evidence="2 3">
    <name type="scientific">Arthrobacter ginkgonis</name>
    <dbReference type="NCBI Taxonomy" id="1630594"/>
    <lineage>
        <taxon>Bacteria</taxon>
        <taxon>Bacillati</taxon>
        <taxon>Actinomycetota</taxon>
        <taxon>Actinomycetes</taxon>
        <taxon>Micrococcales</taxon>
        <taxon>Micrococcaceae</taxon>
        <taxon>Arthrobacter</taxon>
    </lineage>
</organism>
<keyword evidence="3" id="KW-1185">Reference proteome</keyword>
<gene>
    <name evidence="2" type="ORF">GCM10023081_27960</name>
</gene>
<dbReference type="InterPro" id="IPR025351">
    <property type="entry name" value="Pvc16_N"/>
</dbReference>
<name>A0ABP7CES4_9MICC</name>
<evidence type="ECO:0000259" key="1">
    <source>
        <dbReference type="Pfam" id="PF14065"/>
    </source>
</evidence>
<proteinExistence type="predicted"/>
<evidence type="ECO:0000313" key="3">
    <source>
        <dbReference type="Proteomes" id="UP001500752"/>
    </source>
</evidence>
<reference evidence="3" key="1">
    <citation type="journal article" date="2019" name="Int. J. Syst. Evol. Microbiol.">
        <title>The Global Catalogue of Microorganisms (GCM) 10K type strain sequencing project: providing services to taxonomists for standard genome sequencing and annotation.</title>
        <authorList>
            <consortium name="The Broad Institute Genomics Platform"/>
            <consortium name="The Broad Institute Genome Sequencing Center for Infectious Disease"/>
            <person name="Wu L."/>
            <person name="Ma J."/>
        </authorList>
    </citation>
    <scope>NUCLEOTIDE SEQUENCE [LARGE SCALE GENOMIC DNA]</scope>
    <source>
        <strain evidence="3">JCM 30742</strain>
    </source>
</reference>
<dbReference type="Proteomes" id="UP001500752">
    <property type="component" value="Unassembled WGS sequence"/>
</dbReference>
<dbReference type="RefSeq" id="WP_345151619.1">
    <property type="nucleotide sequence ID" value="NZ_BAABEO010000019.1"/>
</dbReference>